<feature type="compositionally biased region" description="Basic residues" evidence="2">
    <location>
        <begin position="393"/>
        <end position="408"/>
    </location>
</feature>
<gene>
    <name evidence="4" type="ORF">MEDL_45562</name>
</gene>
<dbReference type="AlphaFoldDB" id="A0A8S3TT73"/>
<dbReference type="EMBL" id="CAJPWZ010002193">
    <property type="protein sequence ID" value="CAG2232879.1"/>
    <property type="molecule type" value="Genomic_DNA"/>
</dbReference>
<dbReference type="GO" id="GO:0008270">
    <property type="term" value="F:zinc ion binding"/>
    <property type="evidence" value="ECO:0007669"/>
    <property type="project" value="UniProtKB-KW"/>
</dbReference>
<proteinExistence type="predicted"/>
<organism evidence="4 5">
    <name type="scientific">Mytilus edulis</name>
    <name type="common">Blue mussel</name>
    <dbReference type="NCBI Taxonomy" id="6550"/>
    <lineage>
        <taxon>Eukaryota</taxon>
        <taxon>Metazoa</taxon>
        <taxon>Spiralia</taxon>
        <taxon>Lophotrochozoa</taxon>
        <taxon>Mollusca</taxon>
        <taxon>Bivalvia</taxon>
        <taxon>Autobranchia</taxon>
        <taxon>Pteriomorphia</taxon>
        <taxon>Mytilida</taxon>
        <taxon>Mytiloidea</taxon>
        <taxon>Mytilidae</taxon>
        <taxon>Mytilinae</taxon>
        <taxon>Mytilus</taxon>
    </lineage>
</organism>
<dbReference type="OrthoDB" id="5791190at2759"/>
<protein>
    <recommendedName>
        <fullName evidence="3">SWIM-type domain-containing protein</fullName>
    </recommendedName>
</protein>
<name>A0A8S3TT73_MYTED</name>
<keyword evidence="1" id="KW-0479">Metal-binding</keyword>
<evidence type="ECO:0000256" key="1">
    <source>
        <dbReference type="PROSITE-ProRule" id="PRU00325"/>
    </source>
</evidence>
<feature type="domain" description="SWIM-type" evidence="3">
    <location>
        <begin position="347"/>
        <end position="376"/>
    </location>
</feature>
<keyword evidence="1" id="KW-0863">Zinc-finger</keyword>
<keyword evidence="5" id="KW-1185">Reference proteome</keyword>
<evidence type="ECO:0000256" key="2">
    <source>
        <dbReference type="SAM" id="MobiDB-lite"/>
    </source>
</evidence>
<evidence type="ECO:0000259" key="3">
    <source>
        <dbReference type="PROSITE" id="PS50966"/>
    </source>
</evidence>
<accession>A0A8S3TT73</accession>
<dbReference type="Proteomes" id="UP000683360">
    <property type="component" value="Unassembled WGS sequence"/>
</dbReference>
<sequence>MLRKENRLTHDLIYSTLELAYHLDGVVNDITIFPDFFCIIAHPDIITEFNKVLLVKSDEPALLSYDTTFNIGDFYLSVLVFKHVLFEGGVTIPAAFLIHDRKCGDVHDRFWKRLVQLVPNIKRDTVVIVTDREKSLNTAIKTHVPQAKLLHCWNHIRRDVKQWLRTHDGKTDDISIYPADVKAFESLYNTLSQKWSKPFDDYFNDDLRDELLESSVRWVLEAVTVYDPYSGVTNNIAEGMNTVIKRLNDWKELTIDCARHISASVEIPKDVCNPDEIVSRVKAELTKGEPDDVTFQQTAVNVNLANKETTVPCSNRSLAVNVVRQKKVYHVPEAGSFVVEGSNGNKYSVQLYPKETCSCPSLATCYHILAVQMSIGVEDLSEKRIYNLTQLRKNSRKRPNKKAGRKQPRPCDTDISIIPALDSTLQASFVCSTPQSKPRMTILTPKSILKRTPDPLKAPVSKKKIKFDSPIIDDSKIDIPDSPLPRPFASPADSHKTFVILMKLIFQILHFHSRSCLQQKFLKTFVTAMIPILLILHFQSCQALHGEKKPRLQSYIPNINSMFKIQDINI</sequence>
<keyword evidence="1" id="KW-0862">Zinc</keyword>
<feature type="region of interest" description="Disordered" evidence="2">
    <location>
        <begin position="391"/>
        <end position="413"/>
    </location>
</feature>
<comment type="caution">
    <text evidence="4">The sequence shown here is derived from an EMBL/GenBank/DDBJ whole genome shotgun (WGS) entry which is preliminary data.</text>
</comment>
<dbReference type="PROSITE" id="PS50966">
    <property type="entry name" value="ZF_SWIM"/>
    <property type="match status" value="1"/>
</dbReference>
<dbReference type="Pfam" id="PF10551">
    <property type="entry name" value="MULE"/>
    <property type="match status" value="1"/>
</dbReference>
<dbReference type="InterPro" id="IPR007527">
    <property type="entry name" value="Znf_SWIM"/>
</dbReference>
<evidence type="ECO:0000313" key="4">
    <source>
        <dbReference type="EMBL" id="CAG2232879.1"/>
    </source>
</evidence>
<reference evidence="4" key="1">
    <citation type="submission" date="2021-03" db="EMBL/GenBank/DDBJ databases">
        <authorList>
            <person name="Bekaert M."/>
        </authorList>
    </citation>
    <scope>NUCLEOTIDE SEQUENCE</scope>
</reference>
<dbReference type="InterPro" id="IPR018289">
    <property type="entry name" value="MULE_transposase_dom"/>
</dbReference>
<evidence type="ECO:0000313" key="5">
    <source>
        <dbReference type="Proteomes" id="UP000683360"/>
    </source>
</evidence>